<evidence type="ECO:0000313" key="2">
    <source>
        <dbReference type="EMBL" id="MDQ0749104.1"/>
    </source>
</evidence>
<comment type="caution">
    <text evidence="2">The sequence shown here is derived from an EMBL/GenBank/DDBJ whole genome shotgun (WGS) entry which is preliminary data.</text>
</comment>
<keyword evidence="1" id="KW-0732">Signal</keyword>
<dbReference type="RefSeq" id="WP_307175739.1">
    <property type="nucleotide sequence ID" value="NZ_JAUSYP010000001.1"/>
</dbReference>
<proteinExistence type="predicted"/>
<protein>
    <recommendedName>
        <fullName evidence="4">Lipoprotein</fullName>
    </recommendedName>
</protein>
<sequence>MWARRCAAAAVSVSLLGAVSACGGGSAAGTASSPAARATVSESASPVVYRSKAFAVPLTVTVPASLGARPDSDTRTFLTWDTSESDKVRFLLPVVVYPPGKDDPVKPPGSYQDYLARLRGLADYHAKWRNTAETTVDGHPATLMTATTDWSLNGTLGCPKADGDAHDDCYGLQPEYALRVAVIDIGKRTPLVSWTTVNTDQQRDTSAAFTRYEAMLRSLKFSDTL</sequence>
<accession>A0ABU0QNY8</accession>
<feature type="signal peptide" evidence="1">
    <location>
        <begin position="1"/>
        <end position="23"/>
    </location>
</feature>
<keyword evidence="3" id="KW-1185">Reference proteome</keyword>
<dbReference type="PROSITE" id="PS51257">
    <property type="entry name" value="PROKAR_LIPOPROTEIN"/>
    <property type="match status" value="1"/>
</dbReference>
<name>A0ABU0QNY8_9ACTN</name>
<organism evidence="2 3">
    <name type="scientific">Streptomyces africanus</name>
    <dbReference type="NCBI Taxonomy" id="231024"/>
    <lineage>
        <taxon>Bacteria</taxon>
        <taxon>Bacillati</taxon>
        <taxon>Actinomycetota</taxon>
        <taxon>Actinomycetes</taxon>
        <taxon>Kitasatosporales</taxon>
        <taxon>Streptomycetaceae</taxon>
        <taxon>Streptomyces</taxon>
    </lineage>
</organism>
<dbReference type="Proteomes" id="UP001232755">
    <property type="component" value="Unassembled WGS sequence"/>
</dbReference>
<evidence type="ECO:0000313" key="3">
    <source>
        <dbReference type="Proteomes" id="UP001232755"/>
    </source>
</evidence>
<feature type="chain" id="PRO_5046706603" description="Lipoprotein" evidence="1">
    <location>
        <begin position="24"/>
        <end position="225"/>
    </location>
</feature>
<gene>
    <name evidence="2" type="ORF">QF034_003335</name>
</gene>
<reference evidence="2 3" key="1">
    <citation type="submission" date="2023-07" db="EMBL/GenBank/DDBJ databases">
        <title>Comparative genomics of wheat-associated soil bacteria to identify genetic determinants of phenazine resistance.</title>
        <authorList>
            <person name="Mouncey N."/>
        </authorList>
    </citation>
    <scope>NUCLEOTIDE SEQUENCE [LARGE SCALE GENOMIC DNA]</scope>
    <source>
        <strain evidence="2 3">B3I12</strain>
    </source>
</reference>
<evidence type="ECO:0000256" key="1">
    <source>
        <dbReference type="SAM" id="SignalP"/>
    </source>
</evidence>
<dbReference type="EMBL" id="JAUSYP010000001">
    <property type="protein sequence ID" value="MDQ0749104.1"/>
    <property type="molecule type" value="Genomic_DNA"/>
</dbReference>
<evidence type="ECO:0008006" key="4">
    <source>
        <dbReference type="Google" id="ProtNLM"/>
    </source>
</evidence>